<evidence type="ECO:0000256" key="4">
    <source>
        <dbReference type="ARBA" id="ARBA00023125"/>
    </source>
</evidence>
<evidence type="ECO:0000259" key="7">
    <source>
        <dbReference type="PROSITE" id="PS50110"/>
    </source>
</evidence>
<dbReference type="InterPro" id="IPR036388">
    <property type="entry name" value="WH-like_DNA-bd_sf"/>
</dbReference>
<evidence type="ECO:0000256" key="5">
    <source>
        <dbReference type="ARBA" id="ARBA00023163"/>
    </source>
</evidence>
<dbReference type="PROSITE" id="PS50110">
    <property type="entry name" value="RESPONSE_REGULATORY"/>
    <property type="match status" value="1"/>
</dbReference>
<feature type="domain" description="Response regulatory" evidence="7">
    <location>
        <begin position="2"/>
        <end position="117"/>
    </location>
</feature>
<keyword evidence="4" id="KW-0238">DNA-binding</keyword>
<organism evidence="8 9">
    <name type="scientific">Cohnella hongkongensis</name>
    <dbReference type="NCBI Taxonomy" id="178337"/>
    <lineage>
        <taxon>Bacteria</taxon>
        <taxon>Bacillati</taxon>
        <taxon>Bacillota</taxon>
        <taxon>Bacilli</taxon>
        <taxon>Bacillales</taxon>
        <taxon>Paenibacillaceae</taxon>
        <taxon>Cohnella</taxon>
    </lineage>
</organism>
<dbReference type="Gene3D" id="1.25.40.10">
    <property type="entry name" value="Tetratricopeptide repeat domain"/>
    <property type="match status" value="1"/>
</dbReference>
<dbReference type="Proteomes" id="UP001596028">
    <property type="component" value="Unassembled WGS sequence"/>
</dbReference>
<dbReference type="Pfam" id="PF03704">
    <property type="entry name" value="BTAD"/>
    <property type="match status" value="1"/>
</dbReference>
<dbReference type="PANTHER" id="PTHR35807:SF2">
    <property type="entry name" value="TRANSCRIPTIONAL ACTIVATOR DOMAIN"/>
    <property type="match status" value="1"/>
</dbReference>
<dbReference type="InterPro" id="IPR001789">
    <property type="entry name" value="Sig_transdc_resp-reg_receiver"/>
</dbReference>
<dbReference type="SMART" id="SM00448">
    <property type="entry name" value="REC"/>
    <property type="match status" value="1"/>
</dbReference>
<evidence type="ECO:0000256" key="6">
    <source>
        <dbReference type="PROSITE-ProRule" id="PRU00169"/>
    </source>
</evidence>
<proteinExistence type="inferred from homology"/>
<gene>
    <name evidence="8" type="ORF">ACFO3S_08280</name>
</gene>
<dbReference type="InterPro" id="IPR005158">
    <property type="entry name" value="BTAD"/>
</dbReference>
<dbReference type="Gene3D" id="1.10.10.10">
    <property type="entry name" value="Winged helix-like DNA-binding domain superfamily/Winged helix DNA-binding domain"/>
    <property type="match status" value="1"/>
</dbReference>
<evidence type="ECO:0000256" key="3">
    <source>
        <dbReference type="ARBA" id="ARBA00023015"/>
    </source>
</evidence>
<evidence type="ECO:0000256" key="1">
    <source>
        <dbReference type="ARBA" id="ARBA00005820"/>
    </source>
</evidence>
<dbReference type="Gene3D" id="3.40.50.2300">
    <property type="match status" value="1"/>
</dbReference>
<dbReference type="SUPFAM" id="SSF52172">
    <property type="entry name" value="CheY-like"/>
    <property type="match status" value="1"/>
</dbReference>
<feature type="modified residue" description="4-aspartylphosphate" evidence="6">
    <location>
        <position position="54"/>
    </location>
</feature>
<protein>
    <submittedName>
        <fullName evidence="8">Response regulator</fullName>
    </submittedName>
</protein>
<keyword evidence="9" id="KW-1185">Reference proteome</keyword>
<evidence type="ECO:0000313" key="8">
    <source>
        <dbReference type="EMBL" id="MFC4598236.1"/>
    </source>
</evidence>
<evidence type="ECO:0000256" key="2">
    <source>
        <dbReference type="ARBA" id="ARBA00023012"/>
    </source>
</evidence>
<keyword evidence="6" id="KW-0597">Phosphoprotein</keyword>
<dbReference type="Pfam" id="PF00486">
    <property type="entry name" value="Trans_reg_C"/>
    <property type="match status" value="1"/>
</dbReference>
<dbReference type="InterPro" id="IPR011990">
    <property type="entry name" value="TPR-like_helical_dom_sf"/>
</dbReference>
<keyword evidence="5" id="KW-0804">Transcription</keyword>
<keyword evidence="2" id="KW-0902">Two-component regulatory system</keyword>
<dbReference type="InterPro" id="IPR051677">
    <property type="entry name" value="AfsR-DnrI-RedD_regulator"/>
</dbReference>
<sequence>MKAILVDDEPLALRSLRRALNKEMEELEIVAEYSDPEEAVSGAAELGPDVAFLDIQMPGTDGLRLGERIQAVLPNIEIVFVTGYDQYAVKAFELYALDYILKPVNSERLRRTLERVREKLTAARARQPQSANVPFIRCLGQLRFQLPGSLEQFPKWRTSKAQELFAYLLHHRDRTVGRSDLLELLWPEVEQTKAAQHLYTAIYHIRQTLKACRMDGTVSVRMGELETGYRLDIGAACVDVEIWERRMTELGALDESTAADYERQLEAYTGDYLAPHGYLWAEHEREHLRMLWLHQMNKLAVFYEGSNQREKAVEIRRRIQRRCPEQEDSYFALMKLYDALGDQRGVEVQYWMLKEWVEKELDLSISDEIVRWYERWRAVGKK</sequence>
<dbReference type="InterPro" id="IPR011006">
    <property type="entry name" value="CheY-like_superfamily"/>
</dbReference>
<keyword evidence="3" id="KW-0805">Transcription regulation</keyword>
<accession>A0ABV9F8Z8</accession>
<dbReference type="PANTHER" id="PTHR35807">
    <property type="entry name" value="TRANSCRIPTIONAL REGULATOR REDD-RELATED"/>
    <property type="match status" value="1"/>
</dbReference>
<dbReference type="Pfam" id="PF00072">
    <property type="entry name" value="Response_reg"/>
    <property type="match status" value="1"/>
</dbReference>
<evidence type="ECO:0000313" key="9">
    <source>
        <dbReference type="Proteomes" id="UP001596028"/>
    </source>
</evidence>
<dbReference type="InterPro" id="IPR001867">
    <property type="entry name" value="OmpR/PhoB-type_DNA-bd"/>
</dbReference>
<dbReference type="SUPFAM" id="SSF48452">
    <property type="entry name" value="TPR-like"/>
    <property type="match status" value="1"/>
</dbReference>
<dbReference type="EMBL" id="JBHSEP010000004">
    <property type="protein sequence ID" value="MFC4598236.1"/>
    <property type="molecule type" value="Genomic_DNA"/>
</dbReference>
<dbReference type="InterPro" id="IPR016032">
    <property type="entry name" value="Sig_transdc_resp-reg_C-effctor"/>
</dbReference>
<comment type="similarity">
    <text evidence="1">Belongs to the AfsR/DnrI/RedD regulatory family.</text>
</comment>
<comment type="caution">
    <text evidence="8">The sequence shown here is derived from an EMBL/GenBank/DDBJ whole genome shotgun (WGS) entry which is preliminary data.</text>
</comment>
<name>A0ABV9F8Z8_9BACL</name>
<dbReference type="RefSeq" id="WP_378094274.1">
    <property type="nucleotide sequence ID" value="NZ_JBHSEP010000004.1"/>
</dbReference>
<dbReference type="SUPFAM" id="SSF46894">
    <property type="entry name" value="C-terminal effector domain of the bipartite response regulators"/>
    <property type="match status" value="1"/>
</dbReference>
<reference evidence="9" key="1">
    <citation type="journal article" date="2019" name="Int. J. Syst. Evol. Microbiol.">
        <title>The Global Catalogue of Microorganisms (GCM) 10K type strain sequencing project: providing services to taxonomists for standard genome sequencing and annotation.</title>
        <authorList>
            <consortium name="The Broad Institute Genomics Platform"/>
            <consortium name="The Broad Institute Genome Sequencing Center for Infectious Disease"/>
            <person name="Wu L."/>
            <person name="Ma J."/>
        </authorList>
    </citation>
    <scope>NUCLEOTIDE SEQUENCE [LARGE SCALE GENOMIC DNA]</scope>
    <source>
        <strain evidence="9">CCUG 49571</strain>
    </source>
</reference>
<dbReference type="SMART" id="SM01043">
    <property type="entry name" value="BTAD"/>
    <property type="match status" value="1"/>
</dbReference>